<feature type="domain" description="Helicase C-terminal" evidence="4">
    <location>
        <begin position="260"/>
        <end position="450"/>
    </location>
</feature>
<dbReference type="SUPFAM" id="SSF52540">
    <property type="entry name" value="P-loop containing nucleoside triphosphate hydrolases"/>
    <property type="match status" value="1"/>
</dbReference>
<evidence type="ECO:0008006" key="7">
    <source>
        <dbReference type="Google" id="ProtNLM"/>
    </source>
</evidence>
<keyword evidence="2" id="KW-0547">Nucleotide-binding</keyword>
<proteinExistence type="predicted"/>
<keyword evidence="6" id="KW-1185">Reference proteome</keyword>
<evidence type="ECO:0000259" key="4">
    <source>
        <dbReference type="PROSITE" id="PS51194"/>
    </source>
</evidence>
<dbReference type="PROSITE" id="PS00690">
    <property type="entry name" value="DEAH_ATP_HELICASE"/>
    <property type="match status" value="1"/>
</dbReference>
<protein>
    <recommendedName>
        <fullName evidence="7">P-loop containing nucleoside triphosphate hydrolase protein</fullName>
    </recommendedName>
</protein>
<sequence>MDAIKLFKKPSVSITDDLECYGYELTFTNQKFVLSYMHPLLPYRGMLLTYQLGNGKTYAAAALSHLYTTYGFDVLFLSHNLNVKENFKKEYLTFIRNHNLDNNIKKIKRMGLTKFFISKPDINGGLVIIDEAHNLRENANRYPEIKNILDKNKNIKILVITATPMIDSINEIDSLRSLIEPSAPIAYSEKAKNTVKINYIGKEKNFGKIMLSEMKGNQLNTYLKAYKNAHYDVYSEVRQASVTASKHYNNNIPLSEQSAKIQILLDSLIKGELTAVFCFYIKRGINFITSVLLNNGFEQWKPNSMYDENIRRFAIITGKTSEYETSSAISSFNSIMNIEGGVIEVMLGSSVLNESITLKNVRHAHILTPFWNYGQTEQALGRVVRIGSHEMLPRKQRTLNVYLHASHIKNYNKYNDIGKKNVEEIGIDIEMWKTSWRKKEEINNYINRIGKLSIWNGKWNPTCETKIPPVDNKMVIKANNCIWDLNRCFETNRSKISWCNVNLNNAICYNCDSGEITLGPPTYYIKINRPLAEGYTIWRSCVDEKLRLTNNSLKSKNKRCSYRGKLIKNINKDEIIKIADDLNVDHNINAIIENLKKDNRFFDKQIEII</sequence>
<dbReference type="SMART" id="SM00487">
    <property type="entry name" value="DEXDc"/>
    <property type="match status" value="1"/>
</dbReference>
<dbReference type="GO" id="GO:0016787">
    <property type="term" value="F:hydrolase activity"/>
    <property type="evidence" value="ECO:0007669"/>
    <property type="project" value="UniProtKB-KW"/>
</dbReference>
<dbReference type="Proteomes" id="UP000242474">
    <property type="component" value="Unassembled WGS sequence"/>
</dbReference>
<dbReference type="Pfam" id="PF00271">
    <property type="entry name" value="Helicase_C"/>
    <property type="match status" value="1"/>
</dbReference>
<dbReference type="PROSITE" id="PS51192">
    <property type="entry name" value="HELICASE_ATP_BIND_1"/>
    <property type="match status" value="1"/>
</dbReference>
<dbReference type="InterPro" id="IPR027417">
    <property type="entry name" value="P-loop_NTPase"/>
</dbReference>
<keyword evidence="2" id="KW-0347">Helicase</keyword>
<accession>A0A2G5B0S6</accession>
<keyword evidence="2" id="KW-0067">ATP-binding</keyword>
<gene>
    <name evidence="5" type="ORF">COEREDRAFT_51625</name>
</gene>
<dbReference type="Pfam" id="PF04851">
    <property type="entry name" value="ResIII"/>
    <property type="match status" value="1"/>
</dbReference>
<evidence type="ECO:0000313" key="5">
    <source>
        <dbReference type="EMBL" id="PIA12622.1"/>
    </source>
</evidence>
<dbReference type="EMBL" id="KZ303616">
    <property type="protein sequence ID" value="PIA12622.1"/>
    <property type="molecule type" value="Genomic_DNA"/>
</dbReference>
<dbReference type="Gene3D" id="3.40.50.300">
    <property type="entry name" value="P-loop containing nucleotide triphosphate hydrolases"/>
    <property type="match status" value="2"/>
</dbReference>
<keyword evidence="1" id="KW-0378">Hydrolase</keyword>
<reference evidence="5 6" key="1">
    <citation type="journal article" date="2015" name="Genome Biol. Evol.">
        <title>Phylogenomic analyses indicate that early fungi evolved digesting cell walls of algal ancestors of land plants.</title>
        <authorList>
            <person name="Chang Y."/>
            <person name="Wang S."/>
            <person name="Sekimoto S."/>
            <person name="Aerts A.L."/>
            <person name="Choi C."/>
            <person name="Clum A."/>
            <person name="LaButti K.M."/>
            <person name="Lindquist E.A."/>
            <person name="Yee Ngan C."/>
            <person name="Ohm R.A."/>
            <person name="Salamov A.A."/>
            <person name="Grigoriev I.V."/>
            <person name="Spatafora J.W."/>
            <person name="Berbee M.L."/>
        </authorList>
    </citation>
    <scope>NUCLEOTIDE SEQUENCE [LARGE SCALE GENOMIC DNA]</scope>
    <source>
        <strain evidence="5 6">NRRL 1564</strain>
    </source>
</reference>
<dbReference type="InterPro" id="IPR014001">
    <property type="entry name" value="Helicase_ATP-bd"/>
</dbReference>
<dbReference type="GO" id="GO:0004386">
    <property type="term" value="F:helicase activity"/>
    <property type="evidence" value="ECO:0007669"/>
    <property type="project" value="UniProtKB-KW"/>
</dbReference>
<organism evidence="5 6">
    <name type="scientific">Coemansia reversa (strain ATCC 12441 / NRRL 1564)</name>
    <dbReference type="NCBI Taxonomy" id="763665"/>
    <lineage>
        <taxon>Eukaryota</taxon>
        <taxon>Fungi</taxon>
        <taxon>Fungi incertae sedis</taxon>
        <taxon>Zoopagomycota</taxon>
        <taxon>Kickxellomycotina</taxon>
        <taxon>Kickxellomycetes</taxon>
        <taxon>Kickxellales</taxon>
        <taxon>Kickxellaceae</taxon>
        <taxon>Coemansia</taxon>
    </lineage>
</organism>
<dbReference type="GO" id="GO:0003677">
    <property type="term" value="F:DNA binding"/>
    <property type="evidence" value="ECO:0007669"/>
    <property type="project" value="InterPro"/>
</dbReference>
<dbReference type="InterPro" id="IPR002464">
    <property type="entry name" value="DNA/RNA_helicase_DEAH_CS"/>
</dbReference>
<dbReference type="OrthoDB" id="551123at2759"/>
<dbReference type="InterPro" id="IPR001650">
    <property type="entry name" value="Helicase_C-like"/>
</dbReference>
<evidence type="ECO:0000256" key="1">
    <source>
        <dbReference type="ARBA" id="ARBA00022801"/>
    </source>
</evidence>
<dbReference type="PROSITE" id="PS51194">
    <property type="entry name" value="HELICASE_CTER"/>
    <property type="match status" value="1"/>
</dbReference>
<dbReference type="SMART" id="SM00490">
    <property type="entry name" value="HELICc"/>
    <property type="match status" value="1"/>
</dbReference>
<evidence type="ECO:0000259" key="3">
    <source>
        <dbReference type="PROSITE" id="PS51192"/>
    </source>
</evidence>
<feature type="domain" description="Helicase ATP-binding" evidence="3">
    <location>
        <begin position="37"/>
        <end position="182"/>
    </location>
</feature>
<evidence type="ECO:0000256" key="2">
    <source>
        <dbReference type="ARBA" id="ARBA00022806"/>
    </source>
</evidence>
<dbReference type="GO" id="GO:0005524">
    <property type="term" value="F:ATP binding"/>
    <property type="evidence" value="ECO:0007669"/>
    <property type="project" value="InterPro"/>
</dbReference>
<name>A0A2G5B0S6_COERN</name>
<evidence type="ECO:0000313" key="6">
    <source>
        <dbReference type="Proteomes" id="UP000242474"/>
    </source>
</evidence>
<dbReference type="AlphaFoldDB" id="A0A2G5B0S6"/>
<dbReference type="InterPro" id="IPR006935">
    <property type="entry name" value="Helicase/UvrB_N"/>
</dbReference>